<gene>
    <name evidence="2" type="ORF">PPRIM_AZ9-3.1.T0880197</name>
</gene>
<dbReference type="SMART" id="SM00320">
    <property type="entry name" value="WD40"/>
    <property type="match status" value="8"/>
</dbReference>
<protein>
    <recommendedName>
        <fullName evidence="4">WD domain, G-beta repeat protein</fullName>
    </recommendedName>
</protein>
<accession>A0A8S1NG46</accession>
<dbReference type="Pfam" id="PF00400">
    <property type="entry name" value="WD40"/>
    <property type="match status" value="6"/>
</dbReference>
<keyword evidence="1" id="KW-0853">WD repeat</keyword>
<sequence length="971" mass="113796">MKTNNYQQKVDECTEAFLNQLESSFNNINNEIDSLLNLTELINYNYQPIKLTSVNTPKTNFEKLSLAQQLSQDMQSLITLNVNNQINHKTISIKQEENLQILGHKQYMTQEIQKEKIERIKKNQKSIEQKVPDKDTLLQPLNKQKSLLYNQSNNEKLETIQSINKSDVQSFTYQLIQQYSISQNECCRAIDINKDCSILLAGCDKEIKVFEFNQGIMKLKQILSEHNNDVHTLNFMKKSNQFISGSYQSIIIWQQNQNQQYVTQQILNGHNSWIYCLILNNNEDLIISGGSDNTIKFWMKKNEWTCQQTIKDHYNSVFGLSLNQQQNRVVSCGNDKQILIIEQQQQNKEWIVTQKITVELSTLRVCFIDNDIFTLSQCGQNQISIFEMNTINKQFTKTKDIVVKCGSDGYCLFPQQYLNSKSNLIFNQFIILIRLIKYYIEQISRLFYKIQQNLNFKILIYVFFSINRFIEILSLIKQFRNQQKIDMKTNNYQQKVDECTEAFLNQLESSFNNINNEIDSLLNLTELINYNYQPIKLTSVNTPKTNFEKLSLAQQLSQDMQSLITLNVNNQINHKTISIKQEENLQILGHKQYMTQEIQKEKIERIKKNQKSIEQKVPDKDTLLQPLNKQKSLLYNQSNNEKLETIQSINKSDVQSFTYQLIQQYSISQNECCRAIDINKDCSILLAGCDKEIKVFEFNQGIMKLKQILSEHNNDVHTLNFMKKSNQFISGSYQSIIIWQQNQNQQYVTQQILNGHNSWIYCLILNNNEDLIISGGSDNTIKFWMKKNEWTCQQTIKDHYNSVFGLSLNQQQNRVVSCGNDKQILIIEQQQQNKEWIVTQKITVELSTLRVCFIDNDIFTLSQCGQNQISIFEMNTINKQFTKTKDIVVKCGSDGYCLFPQQYLNSKSILFSKNGEYVNLIRKKQNGEYLTEQSIHFSTNVLFGRISDDGEYLITWENKSKEIQLRRYKEQ</sequence>
<proteinExistence type="predicted"/>
<dbReference type="GO" id="GO:0016226">
    <property type="term" value="P:iron-sulfur cluster assembly"/>
    <property type="evidence" value="ECO:0007669"/>
    <property type="project" value="TreeGrafter"/>
</dbReference>
<comment type="caution">
    <text evidence="2">The sequence shown here is derived from an EMBL/GenBank/DDBJ whole genome shotgun (WGS) entry which is preliminary data.</text>
</comment>
<keyword evidence="3" id="KW-1185">Reference proteome</keyword>
<dbReference type="AlphaFoldDB" id="A0A8S1NG46"/>
<evidence type="ECO:0000256" key="1">
    <source>
        <dbReference type="PROSITE-ProRule" id="PRU00221"/>
    </source>
</evidence>
<feature type="repeat" description="WD" evidence="1">
    <location>
        <begin position="753"/>
        <end position="784"/>
    </location>
</feature>
<dbReference type="EMBL" id="CAJJDM010000091">
    <property type="protein sequence ID" value="CAD8091668.1"/>
    <property type="molecule type" value="Genomic_DNA"/>
</dbReference>
<reference evidence="2" key="1">
    <citation type="submission" date="2021-01" db="EMBL/GenBank/DDBJ databases">
        <authorList>
            <consortium name="Genoscope - CEA"/>
            <person name="William W."/>
        </authorList>
    </citation>
    <scope>NUCLEOTIDE SEQUENCE</scope>
</reference>
<evidence type="ECO:0000313" key="3">
    <source>
        <dbReference type="Proteomes" id="UP000688137"/>
    </source>
</evidence>
<evidence type="ECO:0008006" key="4">
    <source>
        <dbReference type="Google" id="ProtNLM"/>
    </source>
</evidence>
<organism evidence="2 3">
    <name type="scientific">Paramecium primaurelia</name>
    <dbReference type="NCBI Taxonomy" id="5886"/>
    <lineage>
        <taxon>Eukaryota</taxon>
        <taxon>Sar</taxon>
        <taxon>Alveolata</taxon>
        <taxon>Ciliophora</taxon>
        <taxon>Intramacronucleata</taxon>
        <taxon>Oligohymenophorea</taxon>
        <taxon>Peniculida</taxon>
        <taxon>Parameciidae</taxon>
        <taxon>Paramecium</taxon>
    </lineage>
</organism>
<dbReference type="PANTHER" id="PTHR19920:SF0">
    <property type="entry name" value="CYTOSOLIC IRON-SULFUR PROTEIN ASSEMBLY PROTEIN CIAO1-RELATED"/>
    <property type="match status" value="1"/>
</dbReference>
<dbReference type="PROSITE" id="PS50294">
    <property type="entry name" value="WD_REPEATS_REGION"/>
    <property type="match status" value="2"/>
</dbReference>
<dbReference type="Proteomes" id="UP000688137">
    <property type="component" value="Unassembled WGS sequence"/>
</dbReference>
<name>A0A8S1NG46_PARPR</name>
<dbReference type="GO" id="GO:0097361">
    <property type="term" value="C:cytosolic [4Fe-4S] assembly targeting complex"/>
    <property type="evidence" value="ECO:0007669"/>
    <property type="project" value="TreeGrafter"/>
</dbReference>
<evidence type="ECO:0000313" key="2">
    <source>
        <dbReference type="EMBL" id="CAD8091668.1"/>
    </source>
</evidence>
<dbReference type="InterPro" id="IPR001680">
    <property type="entry name" value="WD40_rpt"/>
</dbReference>
<dbReference type="PANTHER" id="PTHR19920">
    <property type="entry name" value="WD40 PROTEIN CIAO1"/>
    <property type="match status" value="1"/>
</dbReference>
<dbReference type="PROSITE" id="PS50082">
    <property type="entry name" value="WD_REPEATS_2"/>
    <property type="match status" value="2"/>
</dbReference>
<feature type="repeat" description="WD" evidence="1">
    <location>
        <begin position="267"/>
        <end position="298"/>
    </location>
</feature>